<feature type="domain" description="Glycosyltransferase 2-like" evidence="1">
    <location>
        <begin position="7"/>
        <end position="164"/>
    </location>
</feature>
<dbReference type="AlphaFoldDB" id="A0A3S0RL15"/>
<proteinExistence type="predicted"/>
<name>A0A3S0RL15_9HYPH</name>
<dbReference type="RefSeq" id="WP_097623004.1">
    <property type="nucleotide sequence ID" value="NZ_BMFI01000013.1"/>
</dbReference>
<keyword evidence="2" id="KW-0808">Transferase</keyword>
<dbReference type="PANTHER" id="PTHR43685">
    <property type="entry name" value="GLYCOSYLTRANSFERASE"/>
    <property type="match status" value="1"/>
</dbReference>
<dbReference type="PANTHER" id="PTHR43685:SF2">
    <property type="entry name" value="GLYCOSYLTRANSFERASE 2-LIKE DOMAIN-CONTAINING PROTEIN"/>
    <property type="match status" value="1"/>
</dbReference>
<dbReference type="InterPro" id="IPR029044">
    <property type="entry name" value="Nucleotide-diphossugar_trans"/>
</dbReference>
<accession>A0A3S0RL15</accession>
<dbReference type="EMBL" id="RIBW01000014">
    <property type="protein sequence ID" value="RUL98278.1"/>
    <property type="molecule type" value="Genomic_DNA"/>
</dbReference>
<organism evidence="2 3">
    <name type="scientific">Rhizobium anhuiense</name>
    <dbReference type="NCBI Taxonomy" id="1184720"/>
    <lineage>
        <taxon>Bacteria</taxon>
        <taxon>Pseudomonadati</taxon>
        <taxon>Pseudomonadota</taxon>
        <taxon>Alphaproteobacteria</taxon>
        <taxon>Hyphomicrobiales</taxon>
        <taxon>Rhizobiaceae</taxon>
        <taxon>Rhizobium/Agrobacterium group</taxon>
        <taxon>Rhizobium</taxon>
    </lineage>
</organism>
<dbReference type="InterPro" id="IPR050834">
    <property type="entry name" value="Glycosyltransf_2"/>
</dbReference>
<dbReference type="Proteomes" id="UP000273611">
    <property type="component" value="Unassembled WGS sequence"/>
</dbReference>
<comment type="caution">
    <text evidence="2">The sequence shown here is derived from an EMBL/GenBank/DDBJ whole genome shotgun (WGS) entry which is preliminary data.</text>
</comment>
<dbReference type="SUPFAM" id="SSF53448">
    <property type="entry name" value="Nucleotide-diphospho-sugar transferases"/>
    <property type="match status" value="1"/>
</dbReference>
<reference evidence="2 3" key="1">
    <citation type="journal article" date="2015" name="Int. J. Syst. Evol. Microbiol.">
        <title>Rhizobium anhuiense sp. nov., isolated from effective nodules of Vicia faba and Pisum sativum.</title>
        <authorList>
            <person name="Zhang Y.J."/>
            <person name="Zheng W.T."/>
            <person name="Everall I."/>
            <person name="Young J.P."/>
            <person name="Zhang X.X."/>
            <person name="Tian C.F."/>
            <person name="Sui X.H."/>
            <person name="Wang E.T."/>
            <person name="Chen W.X."/>
        </authorList>
    </citation>
    <scope>NUCLEOTIDE SEQUENCE [LARGE SCALE GENOMIC DNA]</scope>
    <source>
        <strain evidence="2 3">CCBAU 23252</strain>
    </source>
</reference>
<dbReference type="InterPro" id="IPR001173">
    <property type="entry name" value="Glyco_trans_2-like"/>
</dbReference>
<dbReference type="Gene3D" id="3.90.550.10">
    <property type="entry name" value="Spore Coat Polysaccharide Biosynthesis Protein SpsA, Chain A"/>
    <property type="match status" value="1"/>
</dbReference>
<evidence type="ECO:0000259" key="1">
    <source>
        <dbReference type="Pfam" id="PF00535"/>
    </source>
</evidence>
<gene>
    <name evidence="2" type="ORF">EEQ99_25410</name>
</gene>
<dbReference type="CDD" id="cd04196">
    <property type="entry name" value="GT_2_like_d"/>
    <property type="match status" value="1"/>
</dbReference>
<evidence type="ECO:0000313" key="2">
    <source>
        <dbReference type="EMBL" id="RUL98278.1"/>
    </source>
</evidence>
<dbReference type="Pfam" id="PF00535">
    <property type="entry name" value="Glycos_transf_2"/>
    <property type="match status" value="1"/>
</dbReference>
<evidence type="ECO:0000313" key="3">
    <source>
        <dbReference type="Proteomes" id="UP000273611"/>
    </source>
</evidence>
<dbReference type="GO" id="GO:0016740">
    <property type="term" value="F:transferase activity"/>
    <property type="evidence" value="ECO:0007669"/>
    <property type="project" value="UniProtKB-KW"/>
</dbReference>
<protein>
    <submittedName>
        <fullName evidence="2">Glycosyltransferase family 2 protein</fullName>
    </submittedName>
</protein>
<sequence length="303" mass="34698">MIEILCATYNGMRYLREQIASIEAQTLTDWHVTFFDDGSTDGTVEMLEALVAKDARFRLTRNPVNLGFCGNFLNNLSNLKSADAYAFCDQDDIWYPDKLERAFDWLSRIDPGTPAVYFARTEIVDEQLNHAGMSPEFKLEPSFRNALVQSIGGGNTMMFNQAARDLVVNTLPKTRLISHDWWFYIVVSGCGGEVRYDSEPVLKYRQHATNLVGANNGISMQVARLWMAFRGQWRAWNTAHEEAIKTFEDRLTPENRTAFHAFQRARNGGWPFERLSVLKRTGIKRQSTLQTKFLPILALLNRL</sequence>